<dbReference type="AlphaFoldDB" id="A0A8K0EGP9"/>
<keyword evidence="2" id="KW-1185">Reference proteome</keyword>
<gene>
    <name evidence="1" type="primary">Hypp927</name>
    <name evidence="1" type="ORF">BLAG_LOCUS12582</name>
</gene>
<proteinExistence type="predicted"/>
<name>A0A8K0EGP9_BRALA</name>
<dbReference type="Proteomes" id="UP000838412">
    <property type="component" value="Chromosome 2"/>
</dbReference>
<sequence>MCAAAVMDGAHGRDCRPRGVPARWFTMNDAGGDIEATARSTAITEPGGTQLSVGFFPATTKRSIQTVGRI</sequence>
<protein>
    <submittedName>
        <fullName evidence="1">Hypp927 protein</fullName>
    </submittedName>
</protein>
<organism evidence="1 2">
    <name type="scientific">Branchiostoma lanceolatum</name>
    <name type="common">Common lancelet</name>
    <name type="synonym">Amphioxus lanceolatum</name>
    <dbReference type="NCBI Taxonomy" id="7740"/>
    <lineage>
        <taxon>Eukaryota</taxon>
        <taxon>Metazoa</taxon>
        <taxon>Chordata</taxon>
        <taxon>Cephalochordata</taxon>
        <taxon>Leptocardii</taxon>
        <taxon>Amphioxiformes</taxon>
        <taxon>Branchiostomatidae</taxon>
        <taxon>Branchiostoma</taxon>
    </lineage>
</organism>
<accession>A0A8K0EGP9</accession>
<evidence type="ECO:0000313" key="1">
    <source>
        <dbReference type="EMBL" id="CAH1252517.1"/>
    </source>
</evidence>
<evidence type="ECO:0000313" key="2">
    <source>
        <dbReference type="Proteomes" id="UP000838412"/>
    </source>
</evidence>
<reference evidence="1" key="1">
    <citation type="submission" date="2022-01" db="EMBL/GenBank/DDBJ databases">
        <authorList>
            <person name="Braso-Vives M."/>
        </authorList>
    </citation>
    <scope>NUCLEOTIDE SEQUENCE</scope>
</reference>
<dbReference type="EMBL" id="OV696687">
    <property type="protein sequence ID" value="CAH1252517.1"/>
    <property type="molecule type" value="Genomic_DNA"/>
</dbReference>